<comment type="caution">
    <text evidence="1">The sequence shown here is derived from an EMBL/GenBank/DDBJ whole genome shotgun (WGS) entry which is preliminary data.</text>
</comment>
<evidence type="ECO:0000313" key="1">
    <source>
        <dbReference type="EMBL" id="PKI26120.1"/>
    </source>
</evidence>
<protein>
    <submittedName>
        <fullName evidence="1">Uncharacterized protein</fullName>
    </submittedName>
</protein>
<evidence type="ECO:0000313" key="2">
    <source>
        <dbReference type="Proteomes" id="UP000233551"/>
    </source>
</evidence>
<accession>A0A2I0HFF0</accession>
<sequence length="69" mass="7236">RAGRSGAEGPAESVSPELELREPRIEELCASFRVAGIGELWASSSNCRDRGAVGVVIELPGSGSCGRRH</sequence>
<feature type="non-terminal residue" evidence="1">
    <location>
        <position position="1"/>
    </location>
</feature>
<dbReference type="AlphaFoldDB" id="A0A2I0HFF0"/>
<organism evidence="1 2">
    <name type="scientific">Punica granatum</name>
    <name type="common">Pomegranate</name>
    <dbReference type="NCBI Taxonomy" id="22663"/>
    <lineage>
        <taxon>Eukaryota</taxon>
        <taxon>Viridiplantae</taxon>
        <taxon>Streptophyta</taxon>
        <taxon>Embryophyta</taxon>
        <taxon>Tracheophyta</taxon>
        <taxon>Spermatophyta</taxon>
        <taxon>Magnoliopsida</taxon>
        <taxon>eudicotyledons</taxon>
        <taxon>Gunneridae</taxon>
        <taxon>Pentapetalae</taxon>
        <taxon>rosids</taxon>
        <taxon>malvids</taxon>
        <taxon>Myrtales</taxon>
        <taxon>Lythraceae</taxon>
        <taxon>Punica</taxon>
    </lineage>
</organism>
<dbReference type="EMBL" id="PGOL01036624">
    <property type="protein sequence ID" value="PKI26120.1"/>
    <property type="molecule type" value="Genomic_DNA"/>
</dbReference>
<name>A0A2I0HFF0_PUNGR</name>
<reference evidence="1 2" key="1">
    <citation type="submission" date="2017-11" db="EMBL/GenBank/DDBJ databases">
        <title>De-novo sequencing of pomegranate (Punica granatum L.) genome.</title>
        <authorList>
            <person name="Akparov Z."/>
            <person name="Amiraslanov A."/>
            <person name="Hajiyeva S."/>
            <person name="Abbasov M."/>
            <person name="Kaur K."/>
            <person name="Hamwieh A."/>
            <person name="Solovyev V."/>
            <person name="Salamov A."/>
            <person name="Braich B."/>
            <person name="Kosarev P."/>
            <person name="Mahmoud A."/>
            <person name="Hajiyev E."/>
            <person name="Babayeva S."/>
            <person name="Izzatullayeva V."/>
            <person name="Mammadov A."/>
            <person name="Mammadov A."/>
            <person name="Sharifova S."/>
            <person name="Ojaghi J."/>
            <person name="Eynullazada K."/>
            <person name="Bayramov B."/>
            <person name="Abdulazimova A."/>
            <person name="Shahmuradov I."/>
        </authorList>
    </citation>
    <scope>NUCLEOTIDE SEQUENCE [LARGE SCALE GENOMIC DNA]</scope>
    <source>
        <strain evidence="2">cv. AG2017</strain>
        <tissue evidence="1">Leaf</tissue>
    </source>
</reference>
<keyword evidence="2" id="KW-1185">Reference proteome</keyword>
<proteinExistence type="predicted"/>
<dbReference type="Proteomes" id="UP000233551">
    <property type="component" value="Unassembled WGS sequence"/>
</dbReference>
<gene>
    <name evidence="1" type="ORF">CRG98_049191</name>
</gene>